<evidence type="ECO:0000313" key="9">
    <source>
        <dbReference type="Proteomes" id="UP001276902"/>
    </source>
</evidence>
<evidence type="ECO:0000256" key="1">
    <source>
        <dbReference type="ARBA" id="ARBA00004496"/>
    </source>
</evidence>
<reference evidence="8" key="1">
    <citation type="submission" date="2022-03" db="EMBL/GenBank/DDBJ databases">
        <title>First case of bacteraemia caused by Dielma fastidiosa in a patient hospitalised with diverticulitis.</title>
        <authorList>
            <person name="Forman-Ankjaer B."/>
            <person name="Hvid-Jensen F."/>
            <person name="Kobel C.M."/>
            <person name="Greve T."/>
        </authorList>
    </citation>
    <scope>NUCLEOTIDE SEQUENCE</scope>
    <source>
        <strain evidence="8">AUH_DF_2021</strain>
    </source>
</reference>
<dbReference type="Proteomes" id="UP001276902">
    <property type="component" value="Unassembled WGS sequence"/>
</dbReference>
<evidence type="ECO:0000256" key="3">
    <source>
        <dbReference type="ARBA" id="ARBA00022597"/>
    </source>
</evidence>
<keyword evidence="3 8" id="KW-0762">Sugar transport</keyword>
<comment type="caution">
    <text evidence="8">The sequence shown here is derived from an EMBL/GenBank/DDBJ whole genome shotgun (WGS) entry which is preliminary data.</text>
</comment>
<dbReference type="RefSeq" id="WP_276663794.1">
    <property type="nucleotide sequence ID" value="NZ_BAABZA010000007.1"/>
</dbReference>
<dbReference type="PANTHER" id="PTHR45008">
    <property type="entry name" value="PTS SYSTEM GLUCOSE-SPECIFIC EIIA COMPONENT"/>
    <property type="match status" value="1"/>
</dbReference>
<dbReference type="GO" id="GO:0009401">
    <property type="term" value="P:phosphoenolpyruvate-dependent sugar phosphotransferase system"/>
    <property type="evidence" value="ECO:0007669"/>
    <property type="project" value="UniProtKB-KW"/>
</dbReference>
<evidence type="ECO:0000256" key="4">
    <source>
        <dbReference type="ARBA" id="ARBA00022679"/>
    </source>
</evidence>
<dbReference type="FunFam" id="2.70.70.10:FF:000001">
    <property type="entry name" value="PTS system glucose-specific IIA component"/>
    <property type="match status" value="1"/>
</dbReference>
<dbReference type="NCBIfam" id="TIGR00830">
    <property type="entry name" value="PTBA"/>
    <property type="match status" value="1"/>
</dbReference>
<evidence type="ECO:0000256" key="6">
    <source>
        <dbReference type="ARBA" id="ARBA00022777"/>
    </source>
</evidence>
<dbReference type="InterPro" id="IPR050890">
    <property type="entry name" value="PTS_EIIA_component"/>
</dbReference>
<dbReference type="InterPro" id="IPR001127">
    <property type="entry name" value="PTS_EIIA_1_perm"/>
</dbReference>
<dbReference type="AlphaFoldDB" id="A0AB35UNL2"/>
<comment type="subcellular location">
    <subcellularLocation>
        <location evidence="1">Cytoplasm</location>
    </subcellularLocation>
</comment>
<keyword evidence="6" id="KW-0418">Kinase</keyword>
<dbReference type="PROSITE" id="PS00371">
    <property type="entry name" value="PTS_EIIA_TYPE_1_HIS"/>
    <property type="match status" value="1"/>
</dbReference>
<dbReference type="InterPro" id="IPR011055">
    <property type="entry name" value="Dup_hybrid_motif"/>
</dbReference>
<dbReference type="GO" id="GO:0016301">
    <property type="term" value="F:kinase activity"/>
    <property type="evidence" value="ECO:0007669"/>
    <property type="project" value="UniProtKB-KW"/>
</dbReference>
<keyword evidence="2" id="KW-0813">Transport</keyword>
<dbReference type="EMBL" id="JALDAW010000013">
    <property type="protein sequence ID" value="MDY5168396.1"/>
    <property type="molecule type" value="Genomic_DNA"/>
</dbReference>
<evidence type="ECO:0000313" key="8">
    <source>
        <dbReference type="EMBL" id="MDY5168396.1"/>
    </source>
</evidence>
<accession>A0AB35UNL2</accession>
<keyword evidence="4" id="KW-0808">Transferase</keyword>
<feature type="domain" description="PTS EIIA type-1" evidence="7">
    <location>
        <begin position="30"/>
        <end position="134"/>
    </location>
</feature>
<sequence>MLSLFSKKKQKNDLSAIADAVMIPLEDVKDEVFSKKIMGDGVAFTLKNNVICAPCSGVIEVLFPTGHAFGIKREDGVEVLVHIGLDTVNLNGKGFKTLACQGDKVKCGSPIIQVDIDSIKAAGYDLTTMLIVTETKDKIFHFNHYGDIKKGDSILES</sequence>
<protein>
    <submittedName>
        <fullName evidence="8">PTS glucose transporter subunit IIA</fullName>
    </submittedName>
</protein>
<organism evidence="8 9">
    <name type="scientific">Dielma fastidiosa</name>
    <dbReference type="NCBI Taxonomy" id="1034346"/>
    <lineage>
        <taxon>Bacteria</taxon>
        <taxon>Bacillati</taxon>
        <taxon>Bacillota</taxon>
        <taxon>Erysipelotrichia</taxon>
        <taxon>Erysipelotrichales</taxon>
        <taxon>Erysipelotrichaceae</taxon>
        <taxon>Dielma</taxon>
    </lineage>
</organism>
<dbReference type="SUPFAM" id="SSF51261">
    <property type="entry name" value="Duplicated hybrid motif"/>
    <property type="match status" value="1"/>
</dbReference>
<evidence type="ECO:0000256" key="5">
    <source>
        <dbReference type="ARBA" id="ARBA00022683"/>
    </source>
</evidence>
<evidence type="ECO:0000256" key="2">
    <source>
        <dbReference type="ARBA" id="ARBA00022448"/>
    </source>
</evidence>
<gene>
    <name evidence="8" type="ORF">MQE39_09740</name>
</gene>
<dbReference type="GO" id="GO:0005737">
    <property type="term" value="C:cytoplasm"/>
    <property type="evidence" value="ECO:0007669"/>
    <property type="project" value="UniProtKB-SubCell"/>
</dbReference>
<keyword evidence="5" id="KW-0598">Phosphotransferase system</keyword>
<name>A0AB35UNL2_9FIRM</name>
<dbReference type="PROSITE" id="PS51093">
    <property type="entry name" value="PTS_EIIA_TYPE_1"/>
    <property type="match status" value="1"/>
</dbReference>
<dbReference type="PANTHER" id="PTHR45008:SF1">
    <property type="entry name" value="PTS SYSTEM GLUCOSE-SPECIFIC EIIA COMPONENT"/>
    <property type="match status" value="1"/>
</dbReference>
<dbReference type="Gene3D" id="2.70.70.10">
    <property type="entry name" value="Glucose Permease (Domain IIA)"/>
    <property type="match status" value="1"/>
</dbReference>
<proteinExistence type="predicted"/>
<dbReference type="Pfam" id="PF00358">
    <property type="entry name" value="PTS_EIIA_1"/>
    <property type="match status" value="1"/>
</dbReference>
<evidence type="ECO:0000259" key="7">
    <source>
        <dbReference type="PROSITE" id="PS51093"/>
    </source>
</evidence>